<dbReference type="AlphaFoldDB" id="A0AAD7BDP7"/>
<dbReference type="InterPro" id="IPR002893">
    <property type="entry name" value="Znf_MYND"/>
</dbReference>
<evidence type="ECO:0000313" key="7">
    <source>
        <dbReference type="Proteomes" id="UP001221142"/>
    </source>
</evidence>
<feature type="domain" description="MYND-type" evidence="5">
    <location>
        <begin position="408"/>
        <end position="450"/>
    </location>
</feature>
<dbReference type="PROSITE" id="PS50865">
    <property type="entry name" value="ZF_MYND_2"/>
    <property type="match status" value="1"/>
</dbReference>
<evidence type="ECO:0000256" key="4">
    <source>
        <dbReference type="PROSITE-ProRule" id="PRU00134"/>
    </source>
</evidence>
<comment type="caution">
    <text evidence="6">The sequence shown here is derived from an EMBL/GenBank/DDBJ whole genome shotgun (WGS) entry which is preliminary data.</text>
</comment>
<reference evidence="6" key="1">
    <citation type="submission" date="2023-03" db="EMBL/GenBank/DDBJ databases">
        <title>Massive genome expansion in bonnet fungi (Mycena s.s.) driven by repeated elements and novel gene families across ecological guilds.</title>
        <authorList>
            <consortium name="Lawrence Berkeley National Laboratory"/>
            <person name="Harder C.B."/>
            <person name="Miyauchi S."/>
            <person name="Viragh M."/>
            <person name="Kuo A."/>
            <person name="Thoen E."/>
            <person name="Andreopoulos B."/>
            <person name="Lu D."/>
            <person name="Skrede I."/>
            <person name="Drula E."/>
            <person name="Henrissat B."/>
            <person name="Morin E."/>
            <person name="Kohler A."/>
            <person name="Barry K."/>
            <person name="LaButti K."/>
            <person name="Morin E."/>
            <person name="Salamov A."/>
            <person name="Lipzen A."/>
            <person name="Mereny Z."/>
            <person name="Hegedus B."/>
            <person name="Baldrian P."/>
            <person name="Stursova M."/>
            <person name="Weitz H."/>
            <person name="Taylor A."/>
            <person name="Grigoriev I.V."/>
            <person name="Nagy L.G."/>
            <person name="Martin F."/>
            <person name="Kauserud H."/>
        </authorList>
    </citation>
    <scope>NUCLEOTIDE SEQUENCE</scope>
    <source>
        <strain evidence="6">9284</strain>
    </source>
</reference>
<evidence type="ECO:0000256" key="3">
    <source>
        <dbReference type="ARBA" id="ARBA00022833"/>
    </source>
</evidence>
<keyword evidence="3" id="KW-0862">Zinc</keyword>
<dbReference type="Proteomes" id="UP001221142">
    <property type="component" value="Unassembled WGS sequence"/>
</dbReference>
<dbReference type="Gene3D" id="6.10.140.2220">
    <property type="match status" value="1"/>
</dbReference>
<accession>A0AAD7BDP7</accession>
<protein>
    <recommendedName>
        <fullName evidence="5">MYND-type domain-containing protein</fullName>
    </recommendedName>
</protein>
<proteinExistence type="predicted"/>
<dbReference type="SUPFAM" id="SSF144232">
    <property type="entry name" value="HIT/MYND zinc finger-like"/>
    <property type="match status" value="1"/>
</dbReference>
<evidence type="ECO:0000259" key="5">
    <source>
        <dbReference type="PROSITE" id="PS50865"/>
    </source>
</evidence>
<sequence>MHPVLRLQNIEQAPPSYRNTLRDALRGGPRALSNLQTLERGLAGRAQPKHVLPVLYATLDPSPILDASSSDTPPPFPDSLLDRVLICIGILATMLEDSRVPSEAFSFIWPRLFDWVLFIENYHDSHPDLVGREVRRPFFVGFVMATAELVAHEPTRDMIEATPGFRTLIGRIWLSFPESWDDPDIPWHHLGILLMDNLLLQDPTNLRDFVAAFDGGESQLATFVIKHIAPASIEYVAPAMDVILKTQKNQRFMAILLDHGLIPALTRLVALYASQKDAVKYLVESFPPLSRPFEMPRALHWITQALKAGLLDAIVLAGTNYPNHAGTIEYLQWFLAHVLPRARVYLPAVVQISRTLEHAVSLAAALAFQKSLLFPAWKAFVAMAEDSLQYLAYYSRPDRPRSVQVCYNSQCLKVLPRKSTKRCPQCRLCHYCSEDCQRIDWLDGKHRRECGDLYSNRVASPDDLSARNRDFLRTIVEFEYMRDRGM</sequence>
<keyword evidence="7" id="KW-1185">Reference proteome</keyword>
<keyword evidence="1" id="KW-0479">Metal-binding</keyword>
<evidence type="ECO:0000313" key="6">
    <source>
        <dbReference type="EMBL" id="KAJ7617829.1"/>
    </source>
</evidence>
<organism evidence="6 7">
    <name type="scientific">Roridomyces roridus</name>
    <dbReference type="NCBI Taxonomy" id="1738132"/>
    <lineage>
        <taxon>Eukaryota</taxon>
        <taxon>Fungi</taxon>
        <taxon>Dikarya</taxon>
        <taxon>Basidiomycota</taxon>
        <taxon>Agaricomycotina</taxon>
        <taxon>Agaricomycetes</taxon>
        <taxon>Agaricomycetidae</taxon>
        <taxon>Agaricales</taxon>
        <taxon>Marasmiineae</taxon>
        <taxon>Mycenaceae</taxon>
        <taxon>Roridomyces</taxon>
    </lineage>
</organism>
<gene>
    <name evidence="6" type="ORF">FB45DRAFT_932774</name>
</gene>
<dbReference type="EMBL" id="JARKIF010000020">
    <property type="protein sequence ID" value="KAJ7617829.1"/>
    <property type="molecule type" value="Genomic_DNA"/>
</dbReference>
<dbReference type="Pfam" id="PF01753">
    <property type="entry name" value="zf-MYND"/>
    <property type="match status" value="1"/>
</dbReference>
<dbReference type="GO" id="GO:0008270">
    <property type="term" value="F:zinc ion binding"/>
    <property type="evidence" value="ECO:0007669"/>
    <property type="project" value="UniProtKB-KW"/>
</dbReference>
<keyword evidence="2 4" id="KW-0863">Zinc-finger</keyword>
<evidence type="ECO:0000256" key="2">
    <source>
        <dbReference type="ARBA" id="ARBA00022771"/>
    </source>
</evidence>
<evidence type="ECO:0000256" key="1">
    <source>
        <dbReference type="ARBA" id="ARBA00022723"/>
    </source>
</evidence>
<name>A0AAD7BDP7_9AGAR</name>